<dbReference type="Proteomes" id="UP000251402">
    <property type="component" value="Chromosome"/>
</dbReference>
<dbReference type="RefSeq" id="WP_112575161.1">
    <property type="nucleotide sequence ID" value="NZ_CP043450.1"/>
</dbReference>
<dbReference type="KEGG" id="mrub:DEO27_004165"/>
<keyword evidence="1" id="KW-0732">Signal</keyword>
<dbReference type="InterPro" id="IPR043738">
    <property type="entry name" value="DUF5683"/>
</dbReference>
<evidence type="ECO:0000256" key="1">
    <source>
        <dbReference type="SAM" id="SignalP"/>
    </source>
</evidence>
<reference evidence="3" key="1">
    <citation type="submission" date="2019-08" db="EMBL/GenBank/DDBJ databases">
        <title>Comparative genome analysis confer to the adaptation heavy metal polluted environment.</title>
        <authorList>
            <person name="Li Y."/>
        </authorList>
    </citation>
    <scope>NUCLEOTIDE SEQUENCE [LARGE SCALE GENOMIC DNA]</scope>
    <source>
        <strain evidence="3">P1</strain>
    </source>
</reference>
<evidence type="ECO:0000259" key="2">
    <source>
        <dbReference type="Pfam" id="PF18935"/>
    </source>
</evidence>
<dbReference type="EMBL" id="CP043450">
    <property type="protein sequence ID" value="QEM09242.1"/>
    <property type="molecule type" value="Genomic_DNA"/>
</dbReference>
<dbReference type="AlphaFoldDB" id="A0A5C1HTN5"/>
<protein>
    <recommendedName>
        <fullName evidence="2">DUF5683 domain-containing protein</fullName>
    </recommendedName>
</protein>
<dbReference type="Pfam" id="PF18935">
    <property type="entry name" value="DUF5683"/>
    <property type="match status" value="1"/>
</dbReference>
<sequence length="201" mass="22771">MYKILFFCSAFTCYLSATFAQTGIVKEKIYHPDSAHSAHKAVTRSLMLPGWGQAYNHRAWKIPLIYGGLSALVINTIHNQQYYHEYLTLSRYRNAGPPKKGDPYYSEYIRYSSPENYVSDGILASARENARRNRDICIISILGIWGIQAIDAYIDAKMIHSYTVDNNLSIKITPGILNPQLYVQGGRVYSFVPCIKVVSAF</sequence>
<dbReference type="OrthoDB" id="9813910at2"/>
<evidence type="ECO:0000313" key="4">
    <source>
        <dbReference type="Proteomes" id="UP000251402"/>
    </source>
</evidence>
<accession>A0A5C1HTN5</accession>
<feature type="domain" description="DUF5683" evidence="2">
    <location>
        <begin position="35"/>
        <end position="180"/>
    </location>
</feature>
<feature type="chain" id="PRO_5022756518" description="DUF5683 domain-containing protein" evidence="1">
    <location>
        <begin position="21"/>
        <end position="201"/>
    </location>
</feature>
<proteinExistence type="predicted"/>
<feature type="signal peptide" evidence="1">
    <location>
        <begin position="1"/>
        <end position="20"/>
    </location>
</feature>
<keyword evidence="4" id="KW-1185">Reference proteome</keyword>
<evidence type="ECO:0000313" key="3">
    <source>
        <dbReference type="EMBL" id="QEM09242.1"/>
    </source>
</evidence>
<name>A0A5C1HTN5_9SPHI</name>
<gene>
    <name evidence="3" type="ORF">DEO27_004165</name>
</gene>
<organism evidence="3 4">
    <name type="scientific">Mucilaginibacter rubeus</name>
    <dbReference type="NCBI Taxonomy" id="2027860"/>
    <lineage>
        <taxon>Bacteria</taxon>
        <taxon>Pseudomonadati</taxon>
        <taxon>Bacteroidota</taxon>
        <taxon>Sphingobacteriia</taxon>
        <taxon>Sphingobacteriales</taxon>
        <taxon>Sphingobacteriaceae</taxon>
        <taxon>Mucilaginibacter</taxon>
    </lineage>
</organism>